<dbReference type="AlphaFoldDB" id="A0A1D3CUN3"/>
<feature type="compositionally biased region" description="Low complexity" evidence="1">
    <location>
        <begin position="286"/>
        <end position="311"/>
    </location>
</feature>
<evidence type="ECO:0000256" key="1">
    <source>
        <dbReference type="SAM" id="MobiDB-lite"/>
    </source>
</evidence>
<accession>A0A1D3CUN3</accession>
<organism evidence="2 3">
    <name type="scientific">Cyclospora cayetanensis</name>
    <dbReference type="NCBI Taxonomy" id="88456"/>
    <lineage>
        <taxon>Eukaryota</taxon>
        <taxon>Sar</taxon>
        <taxon>Alveolata</taxon>
        <taxon>Apicomplexa</taxon>
        <taxon>Conoidasida</taxon>
        <taxon>Coccidia</taxon>
        <taxon>Eucoccidiorida</taxon>
        <taxon>Eimeriorina</taxon>
        <taxon>Eimeriidae</taxon>
        <taxon>Cyclospora</taxon>
    </lineage>
</organism>
<feature type="region of interest" description="Disordered" evidence="1">
    <location>
        <begin position="214"/>
        <end position="317"/>
    </location>
</feature>
<sequence>MPLGTAGSARKTLPQKRELRVDKPPEASAAARGAAALPLRGATRPVDAADFREMLLQKQQEQLLLTLNDTHSDFTISSASSAEEGPEVSLRKAPTTGSGASRGGGGFPLVSFPGERAQRTPGEQFTIQTKCGEPLVAEAAAAPSLGAFLDADIASEVEGAEAELRAPEEPEERRTAVVEIAEAAKDHSSSGKESGVAAYGELRQLGSMIVEHLSEGENSYREAGAETDQGGGLSSAESIEVELSDVCSNPPSLTTSPAIRFPPSPRQTFLRPPDAASGWKRRAPRRGSCSRSSLRSRPIFACSSPSGCSESGSDECW</sequence>
<proteinExistence type="predicted"/>
<keyword evidence="3" id="KW-1185">Reference proteome</keyword>
<feature type="region of interest" description="Disordered" evidence="1">
    <location>
        <begin position="76"/>
        <end position="124"/>
    </location>
</feature>
<evidence type="ECO:0000313" key="2">
    <source>
        <dbReference type="EMBL" id="OEH74877.1"/>
    </source>
</evidence>
<name>A0A1D3CUN3_9EIME</name>
<comment type="caution">
    <text evidence="2">The sequence shown here is derived from an EMBL/GenBank/DDBJ whole genome shotgun (WGS) entry which is preliminary data.</text>
</comment>
<gene>
    <name evidence="2" type="ORF">cyc_06038</name>
</gene>
<reference evidence="2 3" key="1">
    <citation type="journal article" date="2016" name="BMC Genomics">
        <title>Comparative genomics reveals Cyclospora cayetanensis possesses coccidia-like metabolism and invasion components but unique surface antigens.</title>
        <authorList>
            <person name="Liu S."/>
            <person name="Wang L."/>
            <person name="Zheng H."/>
            <person name="Xu Z."/>
            <person name="Roellig D.M."/>
            <person name="Li N."/>
            <person name="Frace M.A."/>
            <person name="Tang K."/>
            <person name="Arrowood M.J."/>
            <person name="Moss D.M."/>
            <person name="Zhang L."/>
            <person name="Feng Y."/>
            <person name="Xiao L."/>
        </authorList>
    </citation>
    <scope>NUCLEOTIDE SEQUENCE [LARGE SCALE GENOMIC DNA]</scope>
    <source>
        <strain evidence="2 3">CHN_HEN01</strain>
    </source>
</reference>
<feature type="compositionally biased region" description="Basic and acidic residues" evidence="1">
    <location>
        <begin position="214"/>
        <end position="224"/>
    </location>
</feature>
<dbReference type="VEuPathDB" id="ToxoDB:LOC34622423"/>
<feature type="compositionally biased region" description="Low complexity" evidence="1">
    <location>
        <begin position="27"/>
        <end position="41"/>
    </location>
</feature>
<dbReference type="InParanoid" id="A0A1D3CUN3"/>
<feature type="compositionally biased region" description="Basic and acidic residues" evidence="1">
    <location>
        <begin position="15"/>
        <end position="25"/>
    </location>
</feature>
<feature type="compositionally biased region" description="Polar residues" evidence="1">
    <location>
        <begin position="246"/>
        <end position="257"/>
    </location>
</feature>
<dbReference type="VEuPathDB" id="ToxoDB:cyc_06038"/>
<protein>
    <submittedName>
        <fullName evidence="2">Uncharacterized protein</fullName>
    </submittedName>
</protein>
<feature type="region of interest" description="Disordered" evidence="1">
    <location>
        <begin position="1"/>
        <end position="41"/>
    </location>
</feature>
<dbReference type="Proteomes" id="UP000095192">
    <property type="component" value="Unassembled WGS sequence"/>
</dbReference>
<dbReference type="EMBL" id="JROU02001896">
    <property type="protein sequence ID" value="OEH74877.1"/>
    <property type="molecule type" value="Genomic_DNA"/>
</dbReference>
<evidence type="ECO:0000313" key="3">
    <source>
        <dbReference type="Proteomes" id="UP000095192"/>
    </source>
</evidence>